<keyword evidence="1" id="KW-0175">Coiled coil</keyword>
<feature type="compositionally biased region" description="Low complexity" evidence="2">
    <location>
        <begin position="191"/>
        <end position="200"/>
    </location>
</feature>
<dbReference type="AlphaFoldDB" id="A0AAV1AVH3"/>
<keyword evidence="4" id="KW-1185">Reference proteome</keyword>
<evidence type="ECO:0000256" key="1">
    <source>
        <dbReference type="SAM" id="Coils"/>
    </source>
</evidence>
<organism evidence="3 4">
    <name type="scientific">Vicia faba</name>
    <name type="common">Broad bean</name>
    <name type="synonym">Faba vulgaris</name>
    <dbReference type="NCBI Taxonomy" id="3906"/>
    <lineage>
        <taxon>Eukaryota</taxon>
        <taxon>Viridiplantae</taxon>
        <taxon>Streptophyta</taxon>
        <taxon>Embryophyta</taxon>
        <taxon>Tracheophyta</taxon>
        <taxon>Spermatophyta</taxon>
        <taxon>Magnoliopsida</taxon>
        <taxon>eudicotyledons</taxon>
        <taxon>Gunneridae</taxon>
        <taxon>Pentapetalae</taxon>
        <taxon>rosids</taxon>
        <taxon>fabids</taxon>
        <taxon>Fabales</taxon>
        <taxon>Fabaceae</taxon>
        <taxon>Papilionoideae</taxon>
        <taxon>50 kb inversion clade</taxon>
        <taxon>NPAAA clade</taxon>
        <taxon>Hologalegina</taxon>
        <taxon>IRL clade</taxon>
        <taxon>Fabeae</taxon>
        <taxon>Vicia</taxon>
    </lineage>
</organism>
<name>A0AAV1AVH3_VICFA</name>
<dbReference type="EMBL" id="OX451740">
    <property type="protein sequence ID" value="CAI8613926.1"/>
    <property type="molecule type" value="Genomic_DNA"/>
</dbReference>
<evidence type="ECO:0000313" key="4">
    <source>
        <dbReference type="Proteomes" id="UP001157006"/>
    </source>
</evidence>
<feature type="region of interest" description="Disordered" evidence="2">
    <location>
        <begin position="185"/>
        <end position="212"/>
    </location>
</feature>
<dbReference type="Proteomes" id="UP001157006">
    <property type="component" value="Chromosome 5"/>
</dbReference>
<reference evidence="3 4" key="1">
    <citation type="submission" date="2023-01" db="EMBL/GenBank/DDBJ databases">
        <authorList>
            <person name="Kreplak J."/>
        </authorList>
    </citation>
    <scope>NUCLEOTIDE SEQUENCE [LARGE SCALE GENOMIC DNA]</scope>
</reference>
<sequence>MDWDLWSPSSDLVSYDGDYSEILKWHCDYFGRGCARDEIEEDALNAESCVQVLRILITKADTEIDELEKDLLCLQNELSWTENEQWPEICCSALTERINQLDVAVTALKSDHVDDTEVQLLLHSKPAETLHEILKVLHKDHCQDAHVQQSLDENILSPIVNVTEHAPDNDSNNSDANVIIREGGEDDFESSENSSNSELLSELHEKRPDDPEKGKELLAISLVRSPDLGVVSCVPYHSERMISSDTLDDKVTGDDDVGQSQLITTDTCQILNPFLSKEENATLKEDVCSDGYRFSTIKGNKLLTTESDQILDPFLSKGNENIPNETKEENITVIEDFCSDDHKLAIIKGSLLIATETGQIMNQFLPKGNENIRSEAKEENTTLIENVCSDEDRLAIIKGSITAESGHILDPFLSKENQNIPSKTKEVNITVKENVCSDDHRLPFIKGSQLIAKSAGQTLNPFWSKRNRSIPSETKEVNTNLQGNVCSDDYKLAILKEIKMHSHPRFGTSLQEESENFDLAKKLCDFIPKTARRACRKESKVAPDEDLESMDAPLQVVFPQNLCLSDTESCAIKKNIVNNALQALDLKAKVDVNFSKSYKRQGKKKPEFEACSAREPFNSPAEVIPSASKSVSTKRQRKPKTCTAATRLYTNQEAAETQNLYCCDYASTKRQRKPETCTAGITNWTGQPSQNETDGNAVVLYGSKFSELQEKGQVSELSITSEVQNSFVNYFDTTTLDVSPLALVDPHNESSSLLPVYSTETLMKKKLAELRPMAKQHKIAKISKLNKAALVEQLVMRLSSR</sequence>
<evidence type="ECO:0000256" key="2">
    <source>
        <dbReference type="SAM" id="MobiDB-lite"/>
    </source>
</evidence>
<evidence type="ECO:0008006" key="5">
    <source>
        <dbReference type="Google" id="ProtNLM"/>
    </source>
</evidence>
<accession>A0AAV1AVH3</accession>
<feature type="coiled-coil region" evidence="1">
    <location>
        <begin position="50"/>
        <end position="84"/>
    </location>
</feature>
<protein>
    <recommendedName>
        <fullName evidence="5">Rho termination factor N-terminal domain-containing protein</fullName>
    </recommendedName>
</protein>
<feature type="compositionally biased region" description="Basic and acidic residues" evidence="2">
    <location>
        <begin position="201"/>
        <end position="212"/>
    </location>
</feature>
<gene>
    <name evidence="3" type="ORF">VFH_V104840</name>
</gene>
<proteinExistence type="predicted"/>
<evidence type="ECO:0000313" key="3">
    <source>
        <dbReference type="EMBL" id="CAI8613926.1"/>
    </source>
</evidence>